<dbReference type="AlphaFoldDB" id="A0A183DS22"/>
<dbReference type="Proteomes" id="UP000271098">
    <property type="component" value="Unassembled WGS sequence"/>
</dbReference>
<dbReference type="WBParaSite" id="GPUH_0001152701-mRNA-1">
    <property type="protein sequence ID" value="GPUH_0001152701-mRNA-1"/>
    <property type="gene ID" value="GPUH_0001152701"/>
</dbReference>
<reference evidence="3" key="1">
    <citation type="submission" date="2016-06" db="UniProtKB">
        <authorList>
            <consortium name="WormBaseParasite"/>
        </authorList>
    </citation>
    <scope>IDENTIFICATION</scope>
</reference>
<sequence>MIIMTFCRNQGVKPSLFHDDLFQMINRNTLYVLMIQSIEFHFTVPPNEQHLPLGDSVLTRLPSTMRKIKLEKCQNITARGICDYIEVRYFFCKNLISNSRICTLVCNKLL</sequence>
<proteinExistence type="predicted"/>
<dbReference type="OrthoDB" id="5823613at2759"/>
<reference evidence="1 2" key="2">
    <citation type="submission" date="2018-11" db="EMBL/GenBank/DDBJ databases">
        <authorList>
            <consortium name="Pathogen Informatics"/>
        </authorList>
    </citation>
    <scope>NUCLEOTIDE SEQUENCE [LARGE SCALE GENOMIC DNA]</scope>
</reference>
<gene>
    <name evidence="1" type="ORF">GPUH_LOCUS11513</name>
</gene>
<evidence type="ECO:0000313" key="2">
    <source>
        <dbReference type="Proteomes" id="UP000271098"/>
    </source>
</evidence>
<dbReference type="EMBL" id="UYRT01078603">
    <property type="protein sequence ID" value="VDN18872.1"/>
    <property type="molecule type" value="Genomic_DNA"/>
</dbReference>
<keyword evidence="2" id="KW-1185">Reference proteome</keyword>
<protein>
    <submittedName>
        <fullName evidence="3">Ovule protein</fullName>
    </submittedName>
</protein>
<evidence type="ECO:0000313" key="1">
    <source>
        <dbReference type="EMBL" id="VDN18872.1"/>
    </source>
</evidence>
<evidence type="ECO:0000313" key="3">
    <source>
        <dbReference type="WBParaSite" id="GPUH_0001152701-mRNA-1"/>
    </source>
</evidence>
<name>A0A183DS22_9BILA</name>
<accession>A0A183DS22</accession>
<organism evidence="3">
    <name type="scientific">Gongylonema pulchrum</name>
    <dbReference type="NCBI Taxonomy" id="637853"/>
    <lineage>
        <taxon>Eukaryota</taxon>
        <taxon>Metazoa</taxon>
        <taxon>Ecdysozoa</taxon>
        <taxon>Nematoda</taxon>
        <taxon>Chromadorea</taxon>
        <taxon>Rhabditida</taxon>
        <taxon>Spirurina</taxon>
        <taxon>Spiruromorpha</taxon>
        <taxon>Spiruroidea</taxon>
        <taxon>Gongylonematidae</taxon>
        <taxon>Gongylonema</taxon>
    </lineage>
</organism>